<feature type="region of interest" description="Disordered" evidence="1">
    <location>
        <begin position="1"/>
        <end position="32"/>
    </location>
</feature>
<evidence type="ECO:0000256" key="2">
    <source>
        <dbReference type="SAM" id="Phobius"/>
    </source>
</evidence>
<keyword evidence="2" id="KW-1133">Transmembrane helix</keyword>
<keyword evidence="2" id="KW-0812">Transmembrane</keyword>
<comment type="caution">
    <text evidence="3">The sequence shown here is derived from an EMBL/GenBank/DDBJ whole genome shotgun (WGS) entry which is preliminary data.</text>
</comment>
<evidence type="ECO:0000256" key="1">
    <source>
        <dbReference type="SAM" id="MobiDB-lite"/>
    </source>
</evidence>
<sequence length="108" mass="11503">MSKGKPVKKKVVVTTTKPEVTPTTARRSAAADNSAGETALELGKQNYILIAAGLGLVFLGLILMAGGEMPSSDVWDDSVIYSFRRTVLAPVVMLAGLALEVYAIFKKF</sequence>
<dbReference type="AlphaFoldDB" id="A0A5C6RMF1"/>
<name>A0A5C6RMF1_9BACT</name>
<keyword evidence="2" id="KW-0472">Membrane</keyword>
<evidence type="ECO:0000313" key="3">
    <source>
        <dbReference type="EMBL" id="TXB62810.1"/>
    </source>
</evidence>
<dbReference type="EMBL" id="VOOR01000023">
    <property type="protein sequence ID" value="TXB62810.1"/>
    <property type="molecule type" value="Genomic_DNA"/>
</dbReference>
<organism evidence="3 4">
    <name type="scientific">Phaeodactylibacter luteus</name>
    <dbReference type="NCBI Taxonomy" id="1564516"/>
    <lineage>
        <taxon>Bacteria</taxon>
        <taxon>Pseudomonadati</taxon>
        <taxon>Bacteroidota</taxon>
        <taxon>Saprospiria</taxon>
        <taxon>Saprospirales</taxon>
        <taxon>Haliscomenobacteraceae</taxon>
        <taxon>Phaeodactylibacter</taxon>
    </lineage>
</organism>
<evidence type="ECO:0000313" key="4">
    <source>
        <dbReference type="Proteomes" id="UP000321580"/>
    </source>
</evidence>
<accession>A0A5C6RMF1</accession>
<reference evidence="3 4" key="1">
    <citation type="submission" date="2019-08" db="EMBL/GenBank/DDBJ databases">
        <title>Genome of Phaeodactylibacter luteus.</title>
        <authorList>
            <person name="Bowman J.P."/>
        </authorList>
    </citation>
    <scope>NUCLEOTIDE SEQUENCE [LARGE SCALE GENOMIC DNA]</scope>
    <source>
        <strain evidence="3 4">KCTC 42180</strain>
    </source>
</reference>
<dbReference type="Proteomes" id="UP000321580">
    <property type="component" value="Unassembled WGS sequence"/>
</dbReference>
<dbReference type="RefSeq" id="WP_147167796.1">
    <property type="nucleotide sequence ID" value="NZ_VOOR01000023.1"/>
</dbReference>
<keyword evidence="4" id="KW-1185">Reference proteome</keyword>
<proteinExistence type="predicted"/>
<dbReference type="OrthoDB" id="963379at2"/>
<feature type="compositionally biased region" description="Low complexity" evidence="1">
    <location>
        <begin position="12"/>
        <end position="24"/>
    </location>
</feature>
<gene>
    <name evidence="3" type="ORF">FRY97_12090</name>
</gene>
<protein>
    <submittedName>
        <fullName evidence="3">DUF3098 domain-containing protein</fullName>
    </submittedName>
</protein>
<feature type="transmembrane region" description="Helical" evidence="2">
    <location>
        <begin position="87"/>
        <end position="105"/>
    </location>
</feature>
<dbReference type="Pfam" id="PF11297">
    <property type="entry name" value="DUF3098"/>
    <property type="match status" value="1"/>
</dbReference>
<feature type="transmembrane region" description="Helical" evidence="2">
    <location>
        <begin position="47"/>
        <end position="67"/>
    </location>
</feature>
<feature type="compositionally biased region" description="Basic residues" evidence="1">
    <location>
        <begin position="1"/>
        <end position="11"/>
    </location>
</feature>
<dbReference type="InterPro" id="IPR021448">
    <property type="entry name" value="DUF3098"/>
</dbReference>